<name>A0A6A4VHE1_AMPAM</name>
<dbReference type="EMBL" id="VIIS01001805">
    <property type="protein sequence ID" value="KAF0292549.1"/>
    <property type="molecule type" value="Genomic_DNA"/>
</dbReference>
<dbReference type="AlphaFoldDB" id="A0A6A4VHE1"/>
<organism evidence="3 4">
    <name type="scientific">Amphibalanus amphitrite</name>
    <name type="common">Striped barnacle</name>
    <name type="synonym">Balanus amphitrite</name>
    <dbReference type="NCBI Taxonomy" id="1232801"/>
    <lineage>
        <taxon>Eukaryota</taxon>
        <taxon>Metazoa</taxon>
        <taxon>Ecdysozoa</taxon>
        <taxon>Arthropoda</taxon>
        <taxon>Crustacea</taxon>
        <taxon>Multicrustacea</taxon>
        <taxon>Cirripedia</taxon>
        <taxon>Thoracica</taxon>
        <taxon>Thoracicalcarea</taxon>
        <taxon>Balanomorpha</taxon>
        <taxon>Balanoidea</taxon>
        <taxon>Balanidae</taxon>
        <taxon>Amphibalaninae</taxon>
        <taxon>Amphibalanus</taxon>
    </lineage>
</organism>
<evidence type="ECO:0000313" key="3">
    <source>
        <dbReference type="EMBL" id="KAF0292549.1"/>
    </source>
</evidence>
<evidence type="ECO:0000256" key="2">
    <source>
        <dbReference type="SAM" id="MobiDB-lite"/>
    </source>
</evidence>
<evidence type="ECO:0000256" key="1">
    <source>
        <dbReference type="SAM" id="Coils"/>
    </source>
</evidence>
<protein>
    <recommendedName>
        <fullName evidence="5">Reverse transcriptase domain-containing protein</fullName>
    </recommendedName>
</protein>
<proteinExistence type="predicted"/>
<reference evidence="3 4" key="1">
    <citation type="submission" date="2019-07" db="EMBL/GenBank/DDBJ databases">
        <title>Draft genome assembly of a fouling barnacle, Amphibalanus amphitrite (Darwin, 1854): The first reference genome for Thecostraca.</title>
        <authorList>
            <person name="Kim W."/>
        </authorList>
    </citation>
    <scope>NUCLEOTIDE SEQUENCE [LARGE SCALE GENOMIC DNA]</scope>
    <source>
        <strain evidence="3">SNU_AA5</strain>
        <tissue evidence="3">Soma without cirri and trophi</tissue>
    </source>
</reference>
<feature type="coiled-coil region" evidence="1">
    <location>
        <begin position="163"/>
        <end position="190"/>
    </location>
</feature>
<dbReference type="OrthoDB" id="6377480at2759"/>
<comment type="caution">
    <text evidence="3">The sequence shown here is derived from an EMBL/GenBank/DDBJ whole genome shotgun (WGS) entry which is preliminary data.</text>
</comment>
<gene>
    <name evidence="3" type="ORF">FJT64_009490</name>
</gene>
<feature type="compositionally biased region" description="Basic residues" evidence="2">
    <location>
        <begin position="232"/>
        <end position="245"/>
    </location>
</feature>
<feature type="region of interest" description="Disordered" evidence="2">
    <location>
        <begin position="42"/>
        <end position="90"/>
    </location>
</feature>
<feature type="region of interest" description="Disordered" evidence="2">
    <location>
        <begin position="229"/>
        <end position="263"/>
    </location>
</feature>
<dbReference type="PANTHER" id="PTHR21301:SF10">
    <property type="entry name" value="REVERSE TRANSCRIPTASE DOMAIN-CONTAINING PROTEIN"/>
    <property type="match status" value="1"/>
</dbReference>
<keyword evidence="1" id="KW-0175">Coiled coil</keyword>
<accession>A0A6A4VHE1</accession>
<sequence>MKIVADCPFRGFHSHVSRGKLFGPALSIIFVDTSVTTIDMRSSGDLPSPLMPPADGIQLDHATPGQEPNQTAPPAAAPVSETGQRDAKGVGTCDITATEQDAMRPRYDAAPAGTVNSFSRLRRLAVKLEKYKSHRDFLETCTADGLIPRGFRLTWKCHFDDQNEEVERTLEKASQELVRISAEVAAARVTHLEGEYQTLSEQVGANATRDEQAHSAVIVQKDVQRTKDFTTRTKKRKLDRLRPNQRSRTAGDGPGQTPRPPEPVGVVNLSSRQLTPTELALLTRGLSFVPSRKQTVAQLTAELKEWERLMRLREFWHNSNDNQPREANDTEDAAYKKAKWVPPKGRDPWLDLYLEEVTTSVLRETRSRGIGNLSADEEEALSGLIKDDDIVIRPADKGSSVTIMNTADYIDKLNREMADASTYRPVNEDNTTAINKKVMKLASELYQQGYIGRHQKAYLAPPNPRPGRLQGNPKLHKPGAPLRVIVSGVGHATERVAEAAEEQLRTHVENQPSFIKDTSDFINKLQKVPQPVTDQYGHIPLLFCMDVKKLYPSVPRASSWGR</sequence>
<keyword evidence="4" id="KW-1185">Reference proteome</keyword>
<evidence type="ECO:0008006" key="5">
    <source>
        <dbReference type="Google" id="ProtNLM"/>
    </source>
</evidence>
<dbReference type="Proteomes" id="UP000440578">
    <property type="component" value="Unassembled WGS sequence"/>
</dbReference>
<dbReference type="PANTHER" id="PTHR21301">
    <property type="entry name" value="REVERSE TRANSCRIPTASE"/>
    <property type="match status" value="1"/>
</dbReference>
<evidence type="ECO:0000313" key="4">
    <source>
        <dbReference type="Proteomes" id="UP000440578"/>
    </source>
</evidence>